<keyword evidence="4" id="KW-0862">Zinc</keyword>
<dbReference type="InterPro" id="IPR010252">
    <property type="entry name" value="HutF"/>
</dbReference>
<dbReference type="GO" id="GO:0005829">
    <property type="term" value="C:cytosol"/>
    <property type="evidence" value="ECO:0007669"/>
    <property type="project" value="TreeGrafter"/>
</dbReference>
<dbReference type="Gene3D" id="3.20.20.140">
    <property type="entry name" value="Metal-dependent hydrolases"/>
    <property type="match status" value="1"/>
</dbReference>
<accession>A0A941IIH7</accession>
<dbReference type="InterPro" id="IPR006680">
    <property type="entry name" value="Amidohydro-rel"/>
</dbReference>
<comment type="cofactor">
    <cofactor evidence="1">
        <name>Zn(2+)</name>
        <dbReference type="ChEBI" id="CHEBI:29105"/>
    </cofactor>
</comment>
<evidence type="ECO:0000256" key="1">
    <source>
        <dbReference type="ARBA" id="ARBA00001947"/>
    </source>
</evidence>
<dbReference type="SUPFAM" id="SSF51338">
    <property type="entry name" value="Composite domain of metallo-dependent hydrolases"/>
    <property type="match status" value="1"/>
</dbReference>
<reference evidence="6" key="1">
    <citation type="submission" date="2021-04" db="EMBL/GenBank/DDBJ databases">
        <title>Genome based classification of Actinospica acidithermotolerans sp. nov., an actinobacterium isolated from an Indonesian hot spring.</title>
        <authorList>
            <person name="Kusuma A.B."/>
            <person name="Putra K.E."/>
            <person name="Nafisah S."/>
            <person name="Loh J."/>
            <person name="Nouioui I."/>
            <person name="Goodfellow M."/>
        </authorList>
    </citation>
    <scope>NUCLEOTIDE SEQUENCE</scope>
    <source>
        <strain evidence="6">MGRD01-02</strain>
    </source>
</reference>
<dbReference type="RefSeq" id="WP_307844029.1">
    <property type="nucleotide sequence ID" value="NZ_JAGSOH010000001.1"/>
</dbReference>
<evidence type="ECO:0000259" key="5">
    <source>
        <dbReference type="Pfam" id="PF01979"/>
    </source>
</evidence>
<dbReference type="AlphaFoldDB" id="A0A941IIH7"/>
<sequence>MTSYLAEYAFVHGGVETNVLIETDQGSITGLRTGVADPPADVVRLTGFTVPGLANAHSHAFHRALRGRTQVGEGTFWTWREQMYAAVAGLNPDTYRELATGVFAEMALAGITNVGEFHYVHHAPGGAPYADPNAMGHALIEAARAAGIRITLLDTCYLAGGIRTPMNETQRRFSDGDAQAWASRVEALRAAYAGAPDVLVGTAIHSVRAVPVDQLATVAKAADEWSAPLHVHLSEQRAENDACLSAYHRTPAQLLEQHGALGPRTSAVHATHLSQVDIDILGDTATSVCMCPTTERDLADGIGAARCMFEAGSPITLGSDSHAVIDLFEEARAVELDERLSTERRGHWPATDLLTAATSAGHASLGRADIGTIAVGQGADFVTVNLDSIRLTGTDPRNAVESVLYAATSSDVRHVVVGGRVIVWEGVHLLVDSAPQRLGAAVRQVMG</sequence>
<dbReference type="Gene3D" id="2.30.40.10">
    <property type="entry name" value="Urease, subunit C, domain 1"/>
    <property type="match status" value="1"/>
</dbReference>
<dbReference type="InterPro" id="IPR032466">
    <property type="entry name" value="Metal_Hydrolase"/>
</dbReference>
<dbReference type="InterPro" id="IPR051607">
    <property type="entry name" value="Metallo-dep_hydrolases"/>
</dbReference>
<dbReference type="GO" id="GO:0019239">
    <property type="term" value="F:deaminase activity"/>
    <property type="evidence" value="ECO:0007669"/>
    <property type="project" value="TreeGrafter"/>
</dbReference>
<dbReference type="PANTHER" id="PTHR11271">
    <property type="entry name" value="GUANINE DEAMINASE"/>
    <property type="match status" value="1"/>
</dbReference>
<feature type="domain" description="Amidohydrolase-related" evidence="5">
    <location>
        <begin position="50"/>
        <end position="421"/>
    </location>
</feature>
<comment type="caution">
    <text evidence="6">The sequence shown here is derived from an EMBL/GenBank/DDBJ whole genome shotgun (WGS) entry which is preliminary data.</text>
</comment>
<dbReference type="Proteomes" id="UP000676325">
    <property type="component" value="Unassembled WGS sequence"/>
</dbReference>
<keyword evidence="7" id="KW-1185">Reference proteome</keyword>
<dbReference type="GO" id="GO:0046872">
    <property type="term" value="F:metal ion binding"/>
    <property type="evidence" value="ECO:0007669"/>
    <property type="project" value="UniProtKB-KW"/>
</dbReference>
<dbReference type="EC" id="3.5.3.13" evidence="6"/>
<dbReference type="SUPFAM" id="SSF51556">
    <property type="entry name" value="Metallo-dependent hydrolases"/>
    <property type="match status" value="1"/>
</dbReference>
<name>A0A941IIH7_9ACTN</name>
<dbReference type="InterPro" id="IPR011059">
    <property type="entry name" value="Metal-dep_hydrolase_composite"/>
</dbReference>
<evidence type="ECO:0000256" key="4">
    <source>
        <dbReference type="ARBA" id="ARBA00022833"/>
    </source>
</evidence>
<organism evidence="6 7">
    <name type="scientific">Actinospica acidithermotolerans</name>
    <dbReference type="NCBI Taxonomy" id="2828514"/>
    <lineage>
        <taxon>Bacteria</taxon>
        <taxon>Bacillati</taxon>
        <taxon>Actinomycetota</taxon>
        <taxon>Actinomycetes</taxon>
        <taxon>Catenulisporales</taxon>
        <taxon>Actinospicaceae</taxon>
        <taxon>Actinospica</taxon>
    </lineage>
</organism>
<dbReference type="EMBL" id="JAGSOH010000001">
    <property type="protein sequence ID" value="MBR7824771.1"/>
    <property type="molecule type" value="Genomic_DNA"/>
</dbReference>
<dbReference type="PANTHER" id="PTHR11271:SF48">
    <property type="entry name" value="AMIDOHYDROLASE-RELATED DOMAIN-CONTAINING PROTEIN"/>
    <property type="match status" value="1"/>
</dbReference>
<evidence type="ECO:0000313" key="7">
    <source>
        <dbReference type="Proteomes" id="UP000676325"/>
    </source>
</evidence>
<evidence type="ECO:0000256" key="2">
    <source>
        <dbReference type="ARBA" id="ARBA00022723"/>
    </source>
</evidence>
<dbReference type="Pfam" id="PF01979">
    <property type="entry name" value="Amidohydro_1"/>
    <property type="match status" value="1"/>
</dbReference>
<protein>
    <submittedName>
        <fullName evidence="6">Formimidoylglutamate deiminase</fullName>
        <ecNumber evidence="6">3.5.3.13</ecNumber>
    </submittedName>
</protein>
<keyword evidence="3 6" id="KW-0378">Hydrolase</keyword>
<evidence type="ECO:0000256" key="3">
    <source>
        <dbReference type="ARBA" id="ARBA00022801"/>
    </source>
</evidence>
<dbReference type="NCBIfam" id="TIGR02022">
    <property type="entry name" value="hutF"/>
    <property type="match status" value="1"/>
</dbReference>
<dbReference type="GO" id="GO:0050416">
    <property type="term" value="F:formimidoylglutamate deiminase activity"/>
    <property type="evidence" value="ECO:0007669"/>
    <property type="project" value="UniProtKB-EC"/>
</dbReference>
<proteinExistence type="predicted"/>
<dbReference type="NCBIfam" id="NF006681">
    <property type="entry name" value="PRK09229.1-2"/>
    <property type="match status" value="1"/>
</dbReference>
<keyword evidence="2" id="KW-0479">Metal-binding</keyword>
<gene>
    <name evidence="6" type="ORF">KDK95_00505</name>
</gene>
<evidence type="ECO:0000313" key="6">
    <source>
        <dbReference type="EMBL" id="MBR7824771.1"/>
    </source>
</evidence>